<keyword evidence="5 6" id="KW-0472">Membrane</keyword>
<name>A0A2N3PTU1_9PROT</name>
<dbReference type="InterPro" id="IPR028250">
    <property type="entry name" value="DsbDN"/>
</dbReference>
<evidence type="ECO:0000256" key="6">
    <source>
        <dbReference type="SAM" id="Phobius"/>
    </source>
</evidence>
<evidence type="ECO:0000256" key="1">
    <source>
        <dbReference type="ARBA" id="ARBA00004141"/>
    </source>
</evidence>
<dbReference type="InterPro" id="IPR003834">
    <property type="entry name" value="Cyt_c_assmbl_TM_dom"/>
</dbReference>
<dbReference type="GO" id="GO:0017004">
    <property type="term" value="P:cytochrome complex assembly"/>
    <property type="evidence" value="ECO:0007669"/>
    <property type="project" value="UniProtKB-KW"/>
</dbReference>
<feature type="domain" description="Cytochrome C biogenesis protein transmembrane" evidence="7">
    <location>
        <begin position="283"/>
        <end position="497"/>
    </location>
</feature>
<feature type="transmembrane region" description="Helical" evidence="6">
    <location>
        <begin position="483"/>
        <end position="500"/>
    </location>
</feature>
<comment type="caution">
    <text evidence="9">The sequence shown here is derived from an EMBL/GenBank/DDBJ whole genome shotgun (WGS) entry which is preliminary data.</text>
</comment>
<protein>
    <submittedName>
        <fullName evidence="9">Disulfide bond formation protein DsbD</fullName>
    </submittedName>
</protein>
<evidence type="ECO:0000256" key="4">
    <source>
        <dbReference type="ARBA" id="ARBA00022989"/>
    </source>
</evidence>
<dbReference type="CDD" id="cd02953">
    <property type="entry name" value="DsbDgamma"/>
    <property type="match status" value="1"/>
</dbReference>
<dbReference type="Gene3D" id="3.40.30.10">
    <property type="entry name" value="Glutaredoxin"/>
    <property type="match status" value="1"/>
</dbReference>
<evidence type="ECO:0000259" key="7">
    <source>
        <dbReference type="Pfam" id="PF02683"/>
    </source>
</evidence>
<dbReference type="InterPro" id="IPR035671">
    <property type="entry name" value="DsbD_gamma"/>
</dbReference>
<evidence type="ECO:0000313" key="10">
    <source>
        <dbReference type="Proteomes" id="UP000233293"/>
    </source>
</evidence>
<dbReference type="EMBL" id="PIUM01000017">
    <property type="protein sequence ID" value="PKU23813.1"/>
    <property type="molecule type" value="Genomic_DNA"/>
</dbReference>
<dbReference type="PANTHER" id="PTHR32234">
    <property type="entry name" value="THIOL:DISULFIDE INTERCHANGE PROTEIN DSBD"/>
    <property type="match status" value="1"/>
</dbReference>
<evidence type="ECO:0000259" key="8">
    <source>
        <dbReference type="Pfam" id="PF11412"/>
    </source>
</evidence>
<feature type="transmembrane region" description="Helical" evidence="6">
    <location>
        <begin position="442"/>
        <end position="463"/>
    </location>
</feature>
<dbReference type="Proteomes" id="UP000233293">
    <property type="component" value="Unassembled WGS sequence"/>
</dbReference>
<feature type="transmembrane region" description="Helical" evidence="6">
    <location>
        <begin position="324"/>
        <end position="345"/>
    </location>
</feature>
<gene>
    <name evidence="9" type="ORF">CWS72_14725</name>
</gene>
<feature type="transmembrane region" description="Helical" evidence="6">
    <location>
        <begin position="280"/>
        <end position="304"/>
    </location>
</feature>
<dbReference type="GO" id="GO:0045454">
    <property type="term" value="P:cell redox homeostasis"/>
    <property type="evidence" value="ECO:0007669"/>
    <property type="project" value="TreeGrafter"/>
</dbReference>
<sequence>MTVFLGLGSLAWGAPASASSDWSHNDQGAVRLISAVTAVGDSGRLQLGLEFHLKPGWKIYWRSPGDAGFPPSIDWKGSDNLADAMIAWPAPHRFSVSGLETMGYKDEVVLPIVVRLNDPAQPAALKASVDYLTCDVLCVPGHADLALELPAGAAEASPQAHLISRFLAQVPSDGALQGLSLVTAQATEGGGLKVVVTANPPLSNPDLFIERADQMLFGKPRIRLQQGGKRVVFETFPVPKTGEGDLFDKPLTLTVVDGSRGMEVVSDVAQAEPGSRLSKIVGMLGVAFLGGFILNLMPCVLPVLSLKVLGLIGHAGAERRVIRAGFLASAAGIMVSFAGLAAAAVAVRSAGAAVGWGIQFQQPLFLVAMVVLITLFAANLFGFFEIPLPQWAAEAGKGRGDSHGMAGHFAAGAFATLLATPCSAPFLGTAVGFALSRGTPEIFAIFLMLGLGMSSPYLVIAAWPQIAQRLPRPGRWMIVLRRLLGGVLVATAGWLLAVLTAEAGTWTGSAVGGLMLAVLLILGFGRRLPAIARGAAVVLLGFGGLALANGGPSRPIQGAPSEIKGLWAPFSKEALAKSVGEGKVVFVDVTADWCITCQVNKATVVYRGKVADSLRAPDVVALEADWTRPDDDIAAYLAGFGRYGIPFNAVYGPGAPDGIVLPELLTDEAVLDALEKARRP</sequence>
<organism evidence="9 10">
    <name type="scientific">Telmatospirillum siberiense</name>
    <dbReference type="NCBI Taxonomy" id="382514"/>
    <lineage>
        <taxon>Bacteria</taxon>
        <taxon>Pseudomonadati</taxon>
        <taxon>Pseudomonadota</taxon>
        <taxon>Alphaproteobacteria</taxon>
        <taxon>Rhodospirillales</taxon>
        <taxon>Rhodospirillaceae</taxon>
        <taxon>Telmatospirillum</taxon>
    </lineage>
</organism>
<evidence type="ECO:0000313" key="9">
    <source>
        <dbReference type="EMBL" id="PKU23813.1"/>
    </source>
</evidence>
<feature type="transmembrane region" description="Helical" evidence="6">
    <location>
        <begin position="365"/>
        <end position="388"/>
    </location>
</feature>
<evidence type="ECO:0000256" key="2">
    <source>
        <dbReference type="ARBA" id="ARBA00022692"/>
    </source>
</evidence>
<evidence type="ECO:0000256" key="3">
    <source>
        <dbReference type="ARBA" id="ARBA00022748"/>
    </source>
</evidence>
<dbReference type="AlphaFoldDB" id="A0A2N3PTU1"/>
<dbReference type="SUPFAM" id="SSF52833">
    <property type="entry name" value="Thioredoxin-like"/>
    <property type="match status" value="1"/>
</dbReference>
<dbReference type="PANTHER" id="PTHR32234:SF3">
    <property type="entry name" value="SUPPRESSION OF COPPER SENSITIVITY PROTEIN"/>
    <property type="match status" value="1"/>
</dbReference>
<feature type="transmembrane region" description="Helical" evidence="6">
    <location>
        <begin position="409"/>
        <end position="436"/>
    </location>
</feature>
<reference evidence="10" key="1">
    <citation type="submission" date="2017-12" db="EMBL/GenBank/DDBJ databases">
        <title>Draft genome sequence of Telmatospirillum siberiense 26-4b1T, an acidotolerant peatland alphaproteobacterium potentially involved in sulfur cycling.</title>
        <authorList>
            <person name="Hausmann B."/>
            <person name="Pjevac P."/>
            <person name="Schreck K."/>
            <person name="Herbold C.W."/>
            <person name="Daims H."/>
            <person name="Wagner M."/>
            <person name="Pester M."/>
            <person name="Loy A."/>
        </authorList>
    </citation>
    <scope>NUCLEOTIDE SEQUENCE [LARGE SCALE GENOMIC DNA]</scope>
    <source>
        <strain evidence="10">26-4b1</strain>
    </source>
</reference>
<keyword evidence="10" id="KW-1185">Reference proteome</keyword>
<feature type="domain" description="Thiol:disulfide interchange protein DsbD N-terminal" evidence="8">
    <location>
        <begin position="39"/>
        <end position="147"/>
    </location>
</feature>
<proteinExistence type="predicted"/>
<comment type="subcellular location">
    <subcellularLocation>
        <location evidence="1">Membrane</location>
        <topology evidence="1">Multi-pass membrane protein</topology>
    </subcellularLocation>
</comment>
<keyword evidence="4 6" id="KW-1133">Transmembrane helix</keyword>
<dbReference type="OrthoDB" id="9811036at2"/>
<dbReference type="InterPro" id="IPR036249">
    <property type="entry name" value="Thioredoxin-like_sf"/>
</dbReference>
<feature type="transmembrane region" description="Helical" evidence="6">
    <location>
        <begin position="506"/>
        <end position="524"/>
    </location>
</feature>
<keyword evidence="2 6" id="KW-0812">Transmembrane</keyword>
<dbReference type="Pfam" id="PF11412">
    <property type="entry name" value="DsbD_N"/>
    <property type="match status" value="1"/>
</dbReference>
<feature type="transmembrane region" description="Helical" evidence="6">
    <location>
        <begin position="531"/>
        <end position="548"/>
    </location>
</feature>
<evidence type="ECO:0000256" key="5">
    <source>
        <dbReference type="ARBA" id="ARBA00023136"/>
    </source>
</evidence>
<dbReference type="Pfam" id="PF02683">
    <property type="entry name" value="DsbD_TM"/>
    <property type="match status" value="1"/>
</dbReference>
<dbReference type="GO" id="GO:0016020">
    <property type="term" value="C:membrane"/>
    <property type="evidence" value="ECO:0007669"/>
    <property type="project" value="UniProtKB-SubCell"/>
</dbReference>
<keyword evidence="3" id="KW-0201">Cytochrome c-type biogenesis</keyword>
<accession>A0A2N3PTU1</accession>
<dbReference type="Pfam" id="PF13899">
    <property type="entry name" value="Thioredoxin_7"/>
    <property type="match status" value="1"/>
</dbReference>
<dbReference type="GO" id="GO:0015035">
    <property type="term" value="F:protein-disulfide reductase activity"/>
    <property type="evidence" value="ECO:0007669"/>
    <property type="project" value="TreeGrafter"/>
</dbReference>